<evidence type="ECO:0000256" key="1">
    <source>
        <dbReference type="SAM" id="SignalP"/>
    </source>
</evidence>
<organism evidence="2 3">
    <name type="scientific">Gymnopus androsaceus JB14</name>
    <dbReference type="NCBI Taxonomy" id="1447944"/>
    <lineage>
        <taxon>Eukaryota</taxon>
        <taxon>Fungi</taxon>
        <taxon>Dikarya</taxon>
        <taxon>Basidiomycota</taxon>
        <taxon>Agaricomycotina</taxon>
        <taxon>Agaricomycetes</taxon>
        <taxon>Agaricomycetidae</taxon>
        <taxon>Agaricales</taxon>
        <taxon>Marasmiineae</taxon>
        <taxon>Omphalotaceae</taxon>
        <taxon>Gymnopus</taxon>
    </lineage>
</organism>
<keyword evidence="1" id="KW-0732">Signal</keyword>
<protein>
    <submittedName>
        <fullName evidence="2">Uncharacterized protein</fullName>
    </submittedName>
</protein>
<name>A0A6A4HF07_9AGAR</name>
<dbReference type="Proteomes" id="UP000799118">
    <property type="component" value="Unassembled WGS sequence"/>
</dbReference>
<accession>A0A6A4HF07</accession>
<keyword evidence="3" id="KW-1185">Reference proteome</keyword>
<feature type="chain" id="PRO_5025395607" evidence="1">
    <location>
        <begin position="26"/>
        <end position="221"/>
    </location>
</feature>
<evidence type="ECO:0000313" key="3">
    <source>
        <dbReference type="Proteomes" id="UP000799118"/>
    </source>
</evidence>
<dbReference type="AlphaFoldDB" id="A0A6A4HF07"/>
<proteinExistence type="predicted"/>
<feature type="signal peptide" evidence="1">
    <location>
        <begin position="1"/>
        <end position="25"/>
    </location>
</feature>
<evidence type="ECO:0000313" key="2">
    <source>
        <dbReference type="EMBL" id="KAE9396436.1"/>
    </source>
</evidence>
<sequence length="221" mass="24704">MVKKVYNLILFLQKLKLFLLPSSLPSSPTRPWTSSLQSPTKTLFTTGFHYLIPPTPSVPKELLSHQQVQLAVLIILVQGGRVILLVQGDSPRTLVQGLVQISDLVQGPLTSPFQFQIITCHQWPLYNLSLLKMSAPPQSGIPSLKNNFQHSLKSLRQLQQLQTLPSFKEAAKTWNKFKVEVLSHYPGALQVADISKLAKVWMHGSILPMQLPCMYGKMEGA</sequence>
<reference evidence="2" key="1">
    <citation type="journal article" date="2019" name="Environ. Microbiol.">
        <title>Fungal ecological strategies reflected in gene transcription - a case study of two litter decomposers.</title>
        <authorList>
            <person name="Barbi F."/>
            <person name="Kohler A."/>
            <person name="Barry K."/>
            <person name="Baskaran P."/>
            <person name="Daum C."/>
            <person name="Fauchery L."/>
            <person name="Ihrmark K."/>
            <person name="Kuo A."/>
            <person name="LaButti K."/>
            <person name="Lipzen A."/>
            <person name="Morin E."/>
            <person name="Grigoriev I.V."/>
            <person name="Henrissat B."/>
            <person name="Lindahl B."/>
            <person name="Martin F."/>
        </authorList>
    </citation>
    <scope>NUCLEOTIDE SEQUENCE</scope>
    <source>
        <strain evidence="2">JB14</strain>
    </source>
</reference>
<gene>
    <name evidence="2" type="ORF">BT96DRAFT_1039995</name>
</gene>
<dbReference type="EMBL" id="ML769513">
    <property type="protein sequence ID" value="KAE9396436.1"/>
    <property type="molecule type" value="Genomic_DNA"/>
</dbReference>